<feature type="region of interest" description="Disordered" evidence="1">
    <location>
        <begin position="1"/>
        <end position="23"/>
    </location>
</feature>
<comment type="caution">
    <text evidence="2">The sequence shown here is derived from an EMBL/GenBank/DDBJ whole genome shotgun (WGS) entry which is preliminary data.</text>
</comment>
<reference evidence="2 3" key="1">
    <citation type="submission" date="2021-06" db="EMBL/GenBank/DDBJ databases">
        <authorList>
            <person name="Palmer J.M."/>
        </authorList>
    </citation>
    <scope>NUCLEOTIDE SEQUENCE [LARGE SCALE GENOMIC DNA]</scope>
    <source>
        <strain evidence="2 3">GA_2019</strain>
        <tissue evidence="2">Muscle</tissue>
    </source>
</reference>
<feature type="compositionally biased region" description="Basic and acidic residues" evidence="1">
    <location>
        <begin position="8"/>
        <end position="23"/>
    </location>
</feature>
<keyword evidence="3" id="KW-1185">Reference proteome</keyword>
<dbReference type="Proteomes" id="UP001476798">
    <property type="component" value="Unassembled WGS sequence"/>
</dbReference>
<proteinExistence type="predicted"/>
<evidence type="ECO:0000313" key="2">
    <source>
        <dbReference type="EMBL" id="MEQ2182784.1"/>
    </source>
</evidence>
<protein>
    <submittedName>
        <fullName evidence="2">Uncharacterized protein</fullName>
    </submittedName>
</protein>
<evidence type="ECO:0000256" key="1">
    <source>
        <dbReference type="SAM" id="MobiDB-lite"/>
    </source>
</evidence>
<accession>A0ABV0PH78</accession>
<name>A0ABV0PH78_9TELE</name>
<evidence type="ECO:0000313" key="3">
    <source>
        <dbReference type="Proteomes" id="UP001476798"/>
    </source>
</evidence>
<dbReference type="EMBL" id="JAHRIO010073068">
    <property type="protein sequence ID" value="MEQ2182784.1"/>
    <property type="molecule type" value="Genomic_DNA"/>
</dbReference>
<organism evidence="2 3">
    <name type="scientific">Goodea atripinnis</name>
    <dbReference type="NCBI Taxonomy" id="208336"/>
    <lineage>
        <taxon>Eukaryota</taxon>
        <taxon>Metazoa</taxon>
        <taxon>Chordata</taxon>
        <taxon>Craniata</taxon>
        <taxon>Vertebrata</taxon>
        <taxon>Euteleostomi</taxon>
        <taxon>Actinopterygii</taxon>
        <taxon>Neopterygii</taxon>
        <taxon>Teleostei</taxon>
        <taxon>Neoteleostei</taxon>
        <taxon>Acanthomorphata</taxon>
        <taxon>Ovalentaria</taxon>
        <taxon>Atherinomorphae</taxon>
        <taxon>Cyprinodontiformes</taxon>
        <taxon>Goodeidae</taxon>
        <taxon>Goodea</taxon>
    </lineage>
</organism>
<sequence>MILLMSKTDSDSTGKTTPHAETKTAQWKVKERPNILKPENLGMNLLSDPHAAAAGWNIVTNVRSRGGWSECNPCRAASLGLRTDLVSLQTTRVPPPLRAGQPGIMSRCQAHGDRHETTVYTQVTGLQPDSFDVACKIWAQQIINPYWLITGIG</sequence>
<gene>
    <name evidence="2" type="ORF">GOODEAATRI_025842</name>
</gene>